<name>A0ABV1HR07_9FIRM</name>
<sequence length="236" mass="26783">MERSLTDIKYNYDFINEKIAEAAMKAGKTREDITFLSATKTVEPEYINYAISLGLSYIGENKVQELLSKYDQYNLENCSLQFIGHLQSNKVRQIVGKVDLIQSIDSMKLAKEVSKCSLKNNITSDILVEVNIGKEENKSGVMPEMLEELVEEISTLPAVNVKGLMTIPPICEKKDEIRRYFEKMNRLFLDISSKKLDNVSMDILSMGMSSDYYEAILEGANMVRIGSALFGNRIYK</sequence>
<dbReference type="Gene3D" id="3.20.20.10">
    <property type="entry name" value="Alanine racemase"/>
    <property type="match status" value="1"/>
</dbReference>
<evidence type="ECO:0000259" key="4">
    <source>
        <dbReference type="Pfam" id="PF01168"/>
    </source>
</evidence>
<proteinExistence type="inferred from homology"/>
<dbReference type="Pfam" id="PF01168">
    <property type="entry name" value="Ala_racemase_N"/>
    <property type="match status" value="1"/>
</dbReference>
<accession>A0ABV1HR07</accession>
<dbReference type="HAMAP" id="MF_02087">
    <property type="entry name" value="PLP_homeostasis"/>
    <property type="match status" value="1"/>
</dbReference>
<evidence type="ECO:0000313" key="5">
    <source>
        <dbReference type="EMBL" id="MEQ2564750.1"/>
    </source>
</evidence>
<dbReference type="NCBIfam" id="TIGR00044">
    <property type="entry name" value="YggS family pyridoxal phosphate-dependent enzyme"/>
    <property type="match status" value="1"/>
</dbReference>
<comment type="similarity">
    <text evidence="2 3">Belongs to the pyridoxal phosphate-binding protein YggS/PROSC family.</text>
</comment>
<dbReference type="PIRSF" id="PIRSF004848">
    <property type="entry name" value="YBL036c_PLPDEIII"/>
    <property type="match status" value="1"/>
</dbReference>
<dbReference type="PANTHER" id="PTHR10146">
    <property type="entry name" value="PROLINE SYNTHETASE CO-TRANSCRIBED BACTERIAL HOMOLOG PROTEIN"/>
    <property type="match status" value="1"/>
</dbReference>
<keyword evidence="6" id="KW-1185">Reference proteome</keyword>
<protein>
    <recommendedName>
        <fullName evidence="2">Pyridoxal phosphate homeostasis protein</fullName>
        <shortName evidence="2">PLP homeostasis protein</shortName>
    </recommendedName>
</protein>
<keyword evidence="1 2" id="KW-0663">Pyridoxal phosphate</keyword>
<dbReference type="Proteomes" id="UP001478133">
    <property type="component" value="Unassembled WGS sequence"/>
</dbReference>
<dbReference type="InterPro" id="IPR029066">
    <property type="entry name" value="PLP-binding_barrel"/>
</dbReference>
<gene>
    <name evidence="5" type="ORF">ABFO16_00670</name>
</gene>
<feature type="modified residue" description="N6-(pyridoxal phosphate)lysine" evidence="2">
    <location>
        <position position="40"/>
    </location>
</feature>
<comment type="caution">
    <text evidence="5">The sequence shown here is derived from an EMBL/GenBank/DDBJ whole genome shotgun (WGS) entry which is preliminary data.</text>
</comment>
<organism evidence="5 6">
    <name type="scientific">Ruminococcoides intestinihominis</name>
    <dbReference type="NCBI Taxonomy" id="3133161"/>
    <lineage>
        <taxon>Bacteria</taxon>
        <taxon>Bacillati</taxon>
        <taxon>Bacillota</taxon>
        <taxon>Clostridia</taxon>
        <taxon>Eubacteriales</taxon>
        <taxon>Oscillospiraceae</taxon>
        <taxon>Ruminococcoides</taxon>
    </lineage>
</organism>
<evidence type="ECO:0000256" key="2">
    <source>
        <dbReference type="HAMAP-Rule" id="MF_02087"/>
    </source>
</evidence>
<comment type="function">
    <text evidence="2">Pyridoxal 5'-phosphate (PLP)-binding protein, which is involved in PLP homeostasis.</text>
</comment>
<feature type="domain" description="Alanine racemase N-terminal" evidence="4">
    <location>
        <begin position="54"/>
        <end position="232"/>
    </location>
</feature>
<dbReference type="SUPFAM" id="SSF51419">
    <property type="entry name" value="PLP-binding barrel"/>
    <property type="match status" value="1"/>
</dbReference>
<dbReference type="InterPro" id="IPR011078">
    <property type="entry name" value="PyrdxlP_homeostasis"/>
</dbReference>
<dbReference type="PANTHER" id="PTHR10146:SF14">
    <property type="entry name" value="PYRIDOXAL PHOSPHATE HOMEOSTASIS PROTEIN"/>
    <property type="match status" value="1"/>
</dbReference>
<evidence type="ECO:0000256" key="3">
    <source>
        <dbReference type="RuleBase" id="RU004514"/>
    </source>
</evidence>
<dbReference type="InterPro" id="IPR001608">
    <property type="entry name" value="Ala_racemase_N"/>
</dbReference>
<dbReference type="CDD" id="cd00635">
    <property type="entry name" value="PLPDE_III_YBL036c_like"/>
    <property type="match status" value="1"/>
</dbReference>
<dbReference type="EMBL" id="JBBMFI010000001">
    <property type="protein sequence ID" value="MEQ2564750.1"/>
    <property type="molecule type" value="Genomic_DNA"/>
</dbReference>
<evidence type="ECO:0000256" key="1">
    <source>
        <dbReference type="ARBA" id="ARBA00022898"/>
    </source>
</evidence>
<reference evidence="5 6" key="1">
    <citation type="submission" date="2024-03" db="EMBL/GenBank/DDBJ databases">
        <title>Human intestinal bacterial collection.</title>
        <authorList>
            <person name="Pauvert C."/>
            <person name="Hitch T.C.A."/>
            <person name="Clavel T."/>
        </authorList>
    </citation>
    <scope>NUCLEOTIDE SEQUENCE [LARGE SCALE GENOMIC DNA]</scope>
    <source>
        <strain evidence="5 6">CLA-AP-H18</strain>
    </source>
</reference>
<dbReference type="RefSeq" id="WP_211148159.1">
    <property type="nucleotide sequence ID" value="NZ_JBBMEY010000001.1"/>
</dbReference>
<evidence type="ECO:0000313" key="6">
    <source>
        <dbReference type="Proteomes" id="UP001478133"/>
    </source>
</evidence>